<evidence type="ECO:0000313" key="3">
    <source>
        <dbReference type="Proteomes" id="UP001595898"/>
    </source>
</evidence>
<sequence length="79" mass="8460">MVGISIDIGFPVAAVLALLGAAMIYRDARARAMDTADMWAVGFAVGFFLLPVIGGLVVLAFYVGKRPPRRPRPYGIPPE</sequence>
<evidence type="ECO:0000256" key="1">
    <source>
        <dbReference type="SAM" id="Phobius"/>
    </source>
</evidence>
<organism evidence="2 3">
    <name type="scientific">Halosolutus amylolyticus</name>
    <dbReference type="NCBI Taxonomy" id="2932267"/>
    <lineage>
        <taxon>Archaea</taxon>
        <taxon>Methanobacteriati</taxon>
        <taxon>Methanobacteriota</taxon>
        <taxon>Stenosarchaea group</taxon>
        <taxon>Halobacteria</taxon>
        <taxon>Halobacteriales</taxon>
        <taxon>Natrialbaceae</taxon>
        <taxon>Halosolutus</taxon>
    </lineage>
</organism>
<proteinExistence type="predicted"/>
<name>A0ABD5PKA8_9EURY</name>
<dbReference type="RefSeq" id="WP_250139109.1">
    <property type="nucleotide sequence ID" value="NZ_JALIQP010000001.1"/>
</dbReference>
<evidence type="ECO:0000313" key="2">
    <source>
        <dbReference type="EMBL" id="MFC4540955.1"/>
    </source>
</evidence>
<keyword evidence="1" id="KW-1133">Transmembrane helix</keyword>
<protein>
    <submittedName>
        <fullName evidence="2">Uncharacterized protein</fullName>
    </submittedName>
</protein>
<keyword evidence="1" id="KW-0812">Transmembrane</keyword>
<keyword evidence="1" id="KW-0472">Membrane</keyword>
<feature type="transmembrane region" description="Helical" evidence="1">
    <location>
        <begin position="38"/>
        <end position="63"/>
    </location>
</feature>
<reference evidence="2 3" key="1">
    <citation type="journal article" date="2019" name="Int. J. Syst. Evol. Microbiol.">
        <title>The Global Catalogue of Microorganisms (GCM) 10K type strain sequencing project: providing services to taxonomists for standard genome sequencing and annotation.</title>
        <authorList>
            <consortium name="The Broad Institute Genomics Platform"/>
            <consortium name="The Broad Institute Genome Sequencing Center for Infectious Disease"/>
            <person name="Wu L."/>
            <person name="Ma J."/>
        </authorList>
    </citation>
    <scope>NUCLEOTIDE SEQUENCE [LARGE SCALE GENOMIC DNA]</scope>
    <source>
        <strain evidence="2 3">WLHS5</strain>
    </source>
</reference>
<comment type="caution">
    <text evidence="2">The sequence shown here is derived from an EMBL/GenBank/DDBJ whole genome shotgun (WGS) entry which is preliminary data.</text>
</comment>
<dbReference type="EMBL" id="JBHSFA010000002">
    <property type="protein sequence ID" value="MFC4540955.1"/>
    <property type="molecule type" value="Genomic_DNA"/>
</dbReference>
<dbReference type="Proteomes" id="UP001595898">
    <property type="component" value="Unassembled WGS sequence"/>
</dbReference>
<keyword evidence="3" id="KW-1185">Reference proteome</keyword>
<gene>
    <name evidence="2" type="ORF">ACFO5R_03305</name>
</gene>
<accession>A0ABD5PKA8</accession>
<feature type="transmembrane region" description="Helical" evidence="1">
    <location>
        <begin position="7"/>
        <end position="26"/>
    </location>
</feature>
<dbReference type="AlphaFoldDB" id="A0ABD5PKA8"/>